<dbReference type="KEGG" id="cnk:EG343_24865"/>
<dbReference type="EMBL" id="CP033923">
    <property type="protein sequence ID" value="AZA93605.1"/>
    <property type="molecule type" value="Genomic_DNA"/>
</dbReference>
<gene>
    <name evidence="1" type="ORF">EG343_24865</name>
</gene>
<evidence type="ECO:0000313" key="2">
    <source>
        <dbReference type="Proteomes" id="UP000278288"/>
    </source>
</evidence>
<dbReference type="Proteomes" id="UP000278288">
    <property type="component" value="Chromosome"/>
</dbReference>
<dbReference type="AlphaFoldDB" id="A0AAD1DTJ9"/>
<protein>
    <submittedName>
        <fullName evidence="1">Uncharacterized protein</fullName>
    </submittedName>
</protein>
<sequence>MGINTITPQKALHINGSLQVVNEINVGGDTQTPGNAGTAGFGLVSNGPGQAPQWKDISETSDVTGTLIVVNGQFVVAQEITVQLSADYSGSANGSTVPIAIGNLSNKILDNQNKYTGTASSNSFQVANDGVYEVYLNMQVVTSANTYPTIGIWDNTMNNWLVNVNDLFVATSAAQTYTLITTVPMNASRTYSFRATNSSNYTIRRLSGGTTGSGPISQVTVKRLK</sequence>
<keyword evidence="2" id="KW-1185">Reference proteome</keyword>
<organism evidence="1 2">
    <name type="scientific">Chryseobacterium nakagawai</name>
    <dbReference type="NCBI Taxonomy" id="1241982"/>
    <lineage>
        <taxon>Bacteria</taxon>
        <taxon>Pseudomonadati</taxon>
        <taxon>Bacteroidota</taxon>
        <taxon>Flavobacteriia</taxon>
        <taxon>Flavobacteriales</taxon>
        <taxon>Weeksellaceae</taxon>
        <taxon>Chryseobacterium group</taxon>
        <taxon>Chryseobacterium</taxon>
    </lineage>
</organism>
<proteinExistence type="predicted"/>
<name>A0AAD1DTJ9_CHRNA</name>
<reference evidence="1 2" key="1">
    <citation type="submission" date="2018-11" db="EMBL/GenBank/DDBJ databases">
        <title>Proposal to divide the Flavobacteriaceae and reorganize its genera based on Amino Acid Identity values calculated from whole genome sequences.</title>
        <authorList>
            <person name="Nicholson A.C."/>
            <person name="Gulvik C.A."/>
            <person name="Whitney A.M."/>
            <person name="Humrighouse B.W."/>
            <person name="Bell M."/>
            <person name="Holmes B."/>
            <person name="Steigerwalt A.G."/>
            <person name="Villarma A."/>
            <person name="Sheth M."/>
            <person name="Batra D."/>
            <person name="Pryor J."/>
            <person name="Bernardet J.-F."/>
            <person name="Hugo C."/>
            <person name="Kampfer P."/>
            <person name="Newman J."/>
            <person name="McQuiston J.R."/>
        </authorList>
    </citation>
    <scope>NUCLEOTIDE SEQUENCE [LARGE SCALE GENOMIC DNA]</scope>
    <source>
        <strain evidence="1 2">G0041</strain>
    </source>
</reference>
<accession>A0AAD1DTJ9</accession>
<evidence type="ECO:0000313" key="1">
    <source>
        <dbReference type="EMBL" id="AZA93605.1"/>
    </source>
</evidence>